<dbReference type="InterPro" id="IPR007122">
    <property type="entry name" value="Villin/Gelsolin"/>
</dbReference>
<dbReference type="InterPro" id="IPR029006">
    <property type="entry name" value="ADF-H/Gelsolin-like_dom_sf"/>
</dbReference>
<dbReference type="CDD" id="cd11290">
    <property type="entry name" value="gelsolin_S1_like"/>
    <property type="match status" value="1"/>
</dbReference>
<feature type="domain" description="Gelsolin-like" evidence="1">
    <location>
        <begin position="295"/>
        <end position="345"/>
    </location>
</feature>
<name>A0A1S8WX00_OPIVI</name>
<dbReference type="PANTHER" id="PTHR11977:SF130">
    <property type="entry name" value="SEVERIN"/>
    <property type="match status" value="1"/>
</dbReference>
<gene>
    <name evidence="2" type="ORF">X801_05179</name>
</gene>
<feature type="domain" description="Gelsolin-like" evidence="1">
    <location>
        <begin position="176"/>
        <end position="240"/>
    </location>
</feature>
<protein>
    <submittedName>
        <fullName evidence="2">Gelsolin repeat protein</fullName>
    </submittedName>
</protein>
<dbReference type="AlphaFoldDB" id="A0A1S8WX00"/>
<feature type="domain" description="Gelsolin-like" evidence="1">
    <location>
        <begin position="56"/>
        <end position="134"/>
    </location>
</feature>
<dbReference type="GO" id="GO:0051015">
    <property type="term" value="F:actin filament binding"/>
    <property type="evidence" value="ECO:0007669"/>
    <property type="project" value="InterPro"/>
</dbReference>
<dbReference type="SMART" id="SM00262">
    <property type="entry name" value="GEL"/>
    <property type="match status" value="3"/>
</dbReference>
<dbReference type="InterPro" id="IPR007123">
    <property type="entry name" value="Gelsolin-like_dom"/>
</dbReference>
<reference evidence="2 3" key="1">
    <citation type="submission" date="2015-03" db="EMBL/GenBank/DDBJ databases">
        <title>Draft genome of the nematode, Opisthorchis viverrini.</title>
        <authorList>
            <person name="Mitreva M."/>
        </authorList>
    </citation>
    <scope>NUCLEOTIDE SEQUENCE [LARGE SCALE GENOMIC DNA]</scope>
    <source>
        <strain evidence="2">Khon Kaen</strain>
    </source>
</reference>
<evidence type="ECO:0000313" key="2">
    <source>
        <dbReference type="EMBL" id="OON18960.1"/>
    </source>
</evidence>
<evidence type="ECO:0000313" key="3">
    <source>
        <dbReference type="Proteomes" id="UP000243686"/>
    </source>
</evidence>
<dbReference type="Pfam" id="PF00626">
    <property type="entry name" value="Gelsolin"/>
    <property type="match status" value="3"/>
</dbReference>
<evidence type="ECO:0000259" key="1">
    <source>
        <dbReference type="Pfam" id="PF00626"/>
    </source>
</evidence>
<dbReference type="SUPFAM" id="SSF55753">
    <property type="entry name" value="Actin depolymerizing proteins"/>
    <property type="match status" value="3"/>
</dbReference>
<dbReference type="CDD" id="cd11289">
    <property type="entry name" value="gelsolin_S2_like"/>
    <property type="match status" value="1"/>
</dbReference>
<dbReference type="GO" id="GO:0005737">
    <property type="term" value="C:cytoplasm"/>
    <property type="evidence" value="ECO:0007669"/>
    <property type="project" value="TreeGrafter"/>
</dbReference>
<dbReference type="Proteomes" id="UP000243686">
    <property type="component" value="Unassembled WGS sequence"/>
</dbReference>
<accession>A0A1S8WX00</accession>
<dbReference type="GO" id="GO:0008154">
    <property type="term" value="P:actin polymerization or depolymerization"/>
    <property type="evidence" value="ECO:0007669"/>
    <property type="project" value="TreeGrafter"/>
</dbReference>
<dbReference type="EMBL" id="KV893701">
    <property type="protein sequence ID" value="OON18960.1"/>
    <property type="molecule type" value="Genomic_DNA"/>
</dbReference>
<sequence>MTEEEIGWKNTNLALFGSDLEKQVKKEAAYGEPSWEPVLRQTEPRLFVWRIQNFRPTPVNENDYGQFFNGDSYIVLSITKRNDKLEYNIHFWIGQHSSIDEYGTAAYKTVELDTLLNGAAVQHREVENFESKLFKSYFPSIRILNGGYESGFRHVTPNEYQPRLLHFCLQEKEKLVVMKEVPLSASSLNSGDVFISDLGSTAYQWNGKHSNKEERYCAAQFLQVLESERLGRCKTYVLDEASTEDNDEFLRILPDVPVKKNKTDYEMTTRMYRLSDDSGELRFQLISGNGAPKKMVAEDDVYFIDTGGELFVYIGGKCSIREKQNAISYAHSYLQQTTHPLIPVTVLTAGQHCKTLEDAWDKDRTKHYLEIPAAS</sequence>
<dbReference type="PRINTS" id="PR00597">
    <property type="entry name" value="GELSOLIN"/>
</dbReference>
<dbReference type="Gene3D" id="3.40.20.10">
    <property type="entry name" value="Severin"/>
    <property type="match status" value="3"/>
</dbReference>
<proteinExistence type="predicted"/>
<organism evidence="2 3">
    <name type="scientific">Opisthorchis viverrini</name>
    <name type="common">Southeast Asian liver fluke</name>
    <dbReference type="NCBI Taxonomy" id="6198"/>
    <lineage>
        <taxon>Eukaryota</taxon>
        <taxon>Metazoa</taxon>
        <taxon>Spiralia</taxon>
        <taxon>Lophotrochozoa</taxon>
        <taxon>Platyhelminthes</taxon>
        <taxon>Trematoda</taxon>
        <taxon>Digenea</taxon>
        <taxon>Opisthorchiida</taxon>
        <taxon>Opisthorchiata</taxon>
        <taxon>Opisthorchiidae</taxon>
        <taxon>Opisthorchis</taxon>
    </lineage>
</organism>
<dbReference type="GO" id="GO:0015629">
    <property type="term" value="C:actin cytoskeleton"/>
    <property type="evidence" value="ECO:0007669"/>
    <property type="project" value="TreeGrafter"/>
</dbReference>
<keyword evidence="3" id="KW-1185">Reference proteome</keyword>
<dbReference type="PANTHER" id="PTHR11977">
    <property type="entry name" value="VILLIN"/>
    <property type="match status" value="1"/>
</dbReference>